<dbReference type="Proteomes" id="UP000007753">
    <property type="component" value="Chromosome 1"/>
</dbReference>
<dbReference type="EMBL" id="AP010803">
    <property type="protein sequence ID" value="BAI95205.1"/>
    <property type="molecule type" value="Genomic_DNA"/>
</dbReference>
<dbReference type="HOGENOM" id="CLU_2810214_0_0_5"/>
<protein>
    <submittedName>
        <fullName evidence="1">Uncharacterized protein</fullName>
    </submittedName>
</protein>
<reference evidence="1 2" key="1">
    <citation type="journal article" date="2010" name="J. Bacteriol.">
        <title>Complete genome sequence of the representative gamma-hexachlorocyclohexane-degrading bacterium Sphingobium japonicum UT26.</title>
        <authorList>
            <person name="Nagata Y."/>
            <person name="Ohtsubo Y."/>
            <person name="Endo R."/>
            <person name="Ichikawa N."/>
            <person name="Ankai A."/>
            <person name="Oguchi A."/>
            <person name="Fukui S."/>
            <person name="Fujita N."/>
            <person name="Tsuda M."/>
        </authorList>
    </citation>
    <scope>NUCLEOTIDE SEQUENCE [LARGE SCALE GENOMIC DNA]</scope>
    <source>
        <strain evidence="2">DSM 16413 / CCM 7287 / MTCC 6362 / UT26 / NBRC 101211 / UT26S</strain>
    </source>
</reference>
<gene>
    <name evidence="1" type="ordered locus">SJA_C1-03710</name>
</gene>
<organism evidence="1 2">
    <name type="scientific">Sphingobium indicum (strain DSM 16413 / CCM 7287 / MTCC 6362 / UT26 / NBRC 101211 / UT26S)</name>
    <name type="common">Sphingobium japonicum</name>
    <dbReference type="NCBI Taxonomy" id="452662"/>
    <lineage>
        <taxon>Bacteria</taxon>
        <taxon>Pseudomonadati</taxon>
        <taxon>Pseudomonadota</taxon>
        <taxon>Alphaproteobacteria</taxon>
        <taxon>Sphingomonadales</taxon>
        <taxon>Sphingomonadaceae</taxon>
        <taxon>Sphingobium</taxon>
    </lineage>
</organism>
<name>D4YXX3_SPHIU</name>
<dbReference type="STRING" id="452662.SJA_C1-03710"/>
<evidence type="ECO:0000313" key="1">
    <source>
        <dbReference type="EMBL" id="BAI95205.1"/>
    </source>
</evidence>
<keyword evidence="2" id="KW-1185">Reference proteome</keyword>
<dbReference type="KEGG" id="sjp:SJA_C1-03710"/>
<proteinExistence type="predicted"/>
<accession>D4YXX3</accession>
<dbReference type="AlphaFoldDB" id="D4YXX3"/>
<evidence type="ECO:0000313" key="2">
    <source>
        <dbReference type="Proteomes" id="UP000007753"/>
    </source>
</evidence>
<sequence>MLPSWQHPWFARQNLPVGNRSVLKGEVRIAALPDLAMENWRLSGKEGSKAVMTLKVTESPLLLSRLP</sequence>